<proteinExistence type="predicted"/>
<dbReference type="AlphaFoldDB" id="A0AA38I5T0"/>
<organism evidence="1 2">
    <name type="scientific">Zophobas morio</name>
    <dbReference type="NCBI Taxonomy" id="2755281"/>
    <lineage>
        <taxon>Eukaryota</taxon>
        <taxon>Metazoa</taxon>
        <taxon>Ecdysozoa</taxon>
        <taxon>Arthropoda</taxon>
        <taxon>Hexapoda</taxon>
        <taxon>Insecta</taxon>
        <taxon>Pterygota</taxon>
        <taxon>Neoptera</taxon>
        <taxon>Endopterygota</taxon>
        <taxon>Coleoptera</taxon>
        <taxon>Polyphaga</taxon>
        <taxon>Cucujiformia</taxon>
        <taxon>Tenebrionidae</taxon>
        <taxon>Zophobas</taxon>
    </lineage>
</organism>
<comment type="caution">
    <text evidence="1">The sequence shown here is derived from an EMBL/GenBank/DDBJ whole genome shotgun (WGS) entry which is preliminary data.</text>
</comment>
<evidence type="ECO:0000313" key="1">
    <source>
        <dbReference type="EMBL" id="KAJ3648551.1"/>
    </source>
</evidence>
<accession>A0AA38I5T0</accession>
<sequence length="106" mass="12053">MVVQSSMCSLDPSSKVSYEPLGPHRFARLPAPSFFPLLQRILLYGSPFCAFVCSDPFMHYFIVFPLELATARYALYEYIRIANILWKLSPIIFLMPQSSLPGQCSI</sequence>
<name>A0AA38I5T0_9CUCU</name>
<reference evidence="1" key="1">
    <citation type="journal article" date="2023" name="G3 (Bethesda)">
        <title>Whole genome assemblies of Zophobas morio and Tenebrio molitor.</title>
        <authorList>
            <person name="Kaur S."/>
            <person name="Stinson S.A."/>
            <person name="diCenzo G.C."/>
        </authorList>
    </citation>
    <scope>NUCLEOTIDE SEQUENCE</scope>
    <source>
        <strain evidence="1">QUZm001</strain>
    </source>
</reference>
<gene>
    <name evidence="1" type="ORF">Zmor_020346</name>
</gene>
<evidence type="ECO:0000313" key="2">
    <source>
        <dbReference type="Proteomes" id="UP001168821"/>
    </source>
</evidence>
<protein>
    <submittedName>
        <fullName evidence="1">Uncharacterized protein</fullName>
    </submittedName>
</protein>
<keyword evidence="2" id="KW-1185">Reference proteome</keyword>
<dbReference type="Proteomes" id="UP001168821">
    <property type="component" value="Unassembled WGS sequence"/>
</dbReference>
<dbReference type="EMBL" id="JALNTZ010000006">
    <property type="protein sequence ID" value="KAJ3648551.1"/>
    <property type="molecule type" value="Genomic_DNA"/>
</dbReference>